<organism evidence="10 11">
    <name type="scientific">Allosaccharopolyspora coralli</name>
    <dbReference type="NCBI Taxonomy" id="2665642"/>
    <lineage>
        <taxon>Bacteria</taxon>
        <taxon>Bacillati</taxon>
        <taxon>Actinomycetota</taxon>
        <taxon>Actinomycetes</taxon>
        <taxon>Pseudonocardiales</taxon>
        <taxon>Pseudonocardiaceae</taxon>
        <taxon>Allosaccharopolyspora</taxon>
    </lineage>
</organism>
<feature type="compositionally biased region" description="Basic and acidic residues" evidence="7">
    <location>
        <begin position="1"/>
        <end position="10"/>
    </location>
</feature>
<feature type="transmembrane region" description="Helical" evidence="8">
    <location>
        <begin position="366"/>
        <end position="391"/>
    </location>
</feature>
<keyword evidence="5 8" id="KW-1133">Transmembrane helix</keyword>
<protein>
    <submittedName>
        <fullName evidence="10">MFS transporter</fullName>
    </submittedName>
</protein>
<evidence type="ECO:0000256" key="6">
    <source>
        <dbReference type="ARBA" id="ARBA00023136"/>
    </source>
</evidence>
<dbReference type="InterPro" id="IPR020846">
    <property type="entry name" value="MFS_dom"/>
</dbReference>
<evidence type="ECO:0000313" key="10">
    <source>
        <dbReference type="EMBL" id="QGK70209.1"/>
    </source>
</evidence>
<comment type="subcellular location">
    <subcellularLocation>
        <location evidence="1">Cell membrane</location>
        <topology evidence="1">Multi-pass membrane protein</topology>
    </subcellularLocation>
</comment>
<feature type="transmembrane region" description="Helical" evidence="8">
    <location>
        <begin position="99"/>
        <end position="123"/>
    </location>
</feature>
<keyword evidence="4 8" id="KW-0812">Transmembrane</keyword>
<dbReference type="PRINTS" id="PR01035">
    <property type="entry name" value="TCRTETA"/>
</dbReference>
<dbReference type="Pfam" id="PF06245">
    <property type="entry name" value="DUF1015"/>
    <property type="match status" value="1"/>
</dbReference>
<feature type="transmembrane region" description="Helical" evidence="8">
    <location>
        <begin position="29"/>
        <end position="54"/>
    </location>
</feature>
<dbReference type="InterPro" id="IPR008323">
    <property type="entry name" value="UCP033563"/>
</dbReference>
<feature type="transmembrane region" description="Helical" evidence="8">
    <location>
        <begin position="66"/>
        <end position="87"/>
    </location>
</feature>
<dbReference type="KEGG" id="sace:GIY23_12345"/>
<accession>A0A5Q3QFH2</accession>
<dbReference type="RefSeq" id="WP_154076793.1">
    <property type="nucleotide sequence ID" value="NZ_CP045929.1"/>
</dbReference>
<evidence type="ECO:0000256" key="4">
    <source>
        <dbReference type="ARBA" id="ARBA00022692"/>
    </source>
</evidence>
<keyword evidence="2" id="KW-0813">Transport</keyword>
<feature type="transmembrane region" description="Helical" evidence="8">
    <location>
        <begin position="232"/>
        <end position="255"/>
    </location>
</feature>
<proteinExistence type="predicted"/>
<evidence type="ECO:0000256" key="7">
    <source>
        <dbReference type="SAM" id="MobiDB-lite"/>
    </source>
</evidence>
<dbReference type="GO" id="GO:0005886">
    <property type="term" value="C:plasma membrane"/>
    <property type="evidence" value="ECO:0007669"/>
    <property type="project" value="UniProtKB-SubCell"/>
</dbReference>
<feature type="transmembrane region" description="Helical" evidence="8">
    <location>
        <begin position="397"/>
        <end position="416"/>
    </location>
</feature>
<evidence type="ECO:0000256" key="2">
    <source>
        <dbReference type="ARBA" id="ARBA00022448"/>
    </source>
</evidence>
<feature type="transmembrane region" description="Helical" evidence="8">
    <location>
        <begin position="161"/>
        <end position="181"/>
    </location>
</feature>
<keyword evidence="6 8" id="KW-0472">Membrane</keyword>
<evidence type="ECO:0000256" key="3">
    <source>
        <dbReference type="ARBA" id="ARBA00022475"/>
    </source>
</evidence>
<dbReference type="EMBL" id="CP045929">
    <property type="protein sequence ID" value="QGK70209.1"/>
    <property type="molecule type" value="Genomic_DNA"/>
</dbReference>
<dbReference type="AlphaFoldDB" id="A0A5Q3QFH2"/>
<feature type="region of interest" description="Disordered" evidence="7">
    <location>
        <begin position="211"/>
        <end position="230"/>
    </location>
</feature>
<evidence type="ECO:0000256" key="8">
    <source>
        <dbReference type="SAM" id="Phobius"/>
    </source>
</evidence>
<dbReference type="SUPFAM" id="SSF103473">
    <property type="entry name" value="MFS general substrate transporter"/>
    <property type="match status" value="1"/>
</dbReference>
<reference evidence="11" key="1">
    <citation type="submission" date="2019-11" db="EMBL/GenBank/DDBJ databases">
        <title>The complete genome sequence of Saccharopolyspora sp. E2A.</title>
        <authorList>
            <person name="Zhang G."/>
        </authorList>
    </citation>
    <scope>NUCLEOTIDE SEQUENCE [LARGE SCALE GENOMIC DNA]</scope>
    <source>
        <strain evidence="11">E2A</strain>
    </source>
</reference>
<dbReference type="PANTHER" id="PTHR43414">
    <property type="entry name" value="MULTIDRUG RESISTANCE PROTEIN MDTG"/>
    <property type="match status" value="1"/>
</dbReference>
<dbReference type="Proteomes" id="UP000371041">
    <property type="component" value="Chromosome"/>
</dbReference>
<feature type="compositionally biased region" description="Basic and acidic residues" evidence="7">
    <location>
        <begin position="211"/>
        <end position="222"/>
    </location>
</feature>
<dbReference type="PANTHER" id="PTHR43414:SF6">
    <property type="entry name" value="MULTIDRUG RESISTANCE PROTEIN MDTG"/>
    <property type="match status" value="1"/>
</dbReference>
<feature type="domain" description="Major facilitator superfamily (MFS) profile" evidence="9">
    <location>
        <begin position="28"/>
        <end position="420"/>
    </location>
</feature>
<evidence type="ECO:0000313" key="11">
    <source>
        <dbReference type="Proteomes" id="UP000371041"/>
    </source>
</evidence>
<dbReference type="InterPro" id="IPR036259">
    <property type="entry name" value="MFS_trans_sf"/>
</dbReference>
<evidence type="ECO:0000256" key="1">
    <source>
        <dbReference type="ARBA" id="ARBA00004651"/>
    </source>
</evidence>
<feature type="region of interest" description="Disordered" evidence="7">
    <location>
        <begin position="1"/>
        <end position="22"/>
    </location>
</feature>
<keyword evidence="3" id="KW-1003">Cell membrane</keyword>
<dbReference type="InterPro" id="IPR011701">
    <property type="entry name" value="MFS"/>
</dbReference>
<dbReference type="Gene3D" id="1.20.1250.20">
    <property type="entry name" value="MFS general substrate transporter like domains"/>
    <property type="match status" value="1"/>
</dbReference>
<feature type="transmembrane region" description="Helical" evidence="8">
    <location>
        <begin position="129"/>
        <end position="149"/>
    </location>
</feature>
<dbReference type="InterPro" id="IPR001958">
    <property type="entry name" value="Tet-R_TetA/multi-R_MdtG-like"/>
</dbReference>
<dbReference type="PROSITE" id="PS50850">
    <property type="entry name" value="MFS"/>
    <property type="match status" value="1"/>
</dbReference>
<feature type="transmembrane region" description="Helical" evidence="8">
    <location>
        <begin position="308"/>
        <end position="327"/>
    </location>
</feature>
<dbReference type="GO" id="GO:0022857">
    <property type="term" value="F:transmembrane transporter activity"/>
    <property type="evidence" value="ECO:0007669"/>
    <property type="project" value="InterPro"/>
</dbReference>
<feature type="transmembrane region" description="Helical" evidence="8">
    <location>
        <begin position="187"/>
        <end position="206"/>
    </location>
</feature>
<keyword evidence="11" id="KW-1185">Reference proteome</keyword>
<feature type="transmembrane region" description="Helical" evidence="8">
    <location>
        <begin position="275"/>
        <end position="296"/>
    </location>
</feature>
<evidence type="ECO:0000259" key="9">
    <source>
        <dbReference type="PROSITE" id="PS50850"/>
    </source>
</evidence>
<gene>
    <name evidence="10" type="ORF">GIY23_12345</name>
</gene>
<dbReference type="Pfam" id="PF07690">
    <property type="entry name" value="MFS_1"/>
    <property type="match status" value="2"/>
</dbReference>
<sequence length="844" mass="90533">MTRTLQREPRPPAASQHRRRRPDAHSRNLLLLWAGQFVNTAGLMMLVPIMPFYLEDMGTRGTTETQTWAGVAIAAPALALTVATPLWGRLGDRVGRKWMVVRALFGLVAAMVVMAAATTPVLLVVGRLLQGSLGGVVEAAAAFAGSAGADKKRGSSLGKSFSATAAGALAGPIAGGLFVGAGGLRQLMLVIAAAAAVIAVACAIGLEEPERGRPRNKASDTRHRTRERRSSALHVPSALVLALAAIGAYFGSYGLIPVFAEQVKDVVAEPDTASLWAGVLHSVMWGATLVGSFWWGKHNDRTNRPLRTFAIAAAGISASIAVLSLPLGPIAYIPLRLVQGFCFAALAQSLFLHFSHHAPDDHKSSYVGTANSFLLIGQSAGPLLAGSLVAVMPVSSAVLTMAAASGLGCLLALVATRREKRTLESSDEADEDETIVLPTISTSDAHAKVSSTPARTREPARVQLQPFRGWLLAPHRLQDLGSRYATPWDHYAGSCAPAEAGNALRAWQRSGTLVQDRQHAFYVYEQTGPRGSQRGVIAGVHLDSHLLPHQEVSPDRANNLLDTVRAGQMNLDPVLLGYTGNSRVTTQLNAAARQSPVSETLTAEGQRHRLWRITESEALNDIARELATASTFIADGHHRHVAARQYRRELHSAAYGPGPWDYLTGYFVDLEQNPLHLAPIHRVLPGVDAHAALNQAATRYRILPLGGELAGWLRTLKQYTLHGPAFVIVSPQGAFLLSAPDRAFLACELQHLPEPLHTMDVAVLHTGLIQALWRVREGHIHYEANAATAVQQVRQRGGLAVLLAPPRQEEVKRALAAGVRIPRKALAFGPKPHPGLVLRTFDED</sequence>
<evidence type="ECO:0000256" key="5">
    <source>
        <dbReference type="ARBA" id="ARBA00022989"/>
    </source>
</evidence>
<name>A0A5Q3QFH2_9PSEU</name>